<comment type="caution">
    <text evidence="1">The sequence shown here is derived from an EMBL/GenBank/DDBJ whole genome shotgun (WGS) entry which is preliminary data.</text>
</comment>
<protein>
    <submittedName>
        <fullName evidence="1">Uncharacterized protein</fullName>
    </submittedName>
</protein>
<evidence type="ECO:0000313" key="1">
    <source>
        <dbReference type="EMBL" id="MBZ6015488.1"/>
    </source>
</evidence>
<dbReference type="AlphaFoldDB" id="A0AB35FY24"/>
<evidence type="ECO:0000313" key="2">
    <source>
        <dbReference type="Proteomes" id="UP000727071"/>
    </source>
</evidence>
<organism evidence="1 2">
    <name type="scientific">Leuconostoc gelidum subsp. gelidum</name>
    <dbReference type="NCBI Taxonomy" id="1607839"/>
    <lineage>
        <taxon>Bacteria</taxon>
        <taxon>Bacillati</taxon>
        <taxon>Bacillota</taxon>
        <taxon>Bacilli</taxon>
        <taxon>Lactobacillales</taxon>
        <taxon>Lactobacillaceae</taxon>
        <taxon>Leuconostoc</taxon>
        <taxon>Leuconostoc gelidum group</taxon>
    </lineage>
</organism>
<proteinExistence type="predicted"/>
<reference evidence="1" key="1">
    <citation type="submission" date="2021-05" db="EMBL/GenBank/DDBJ databases">
        <title>Pangenome of Leuconostoc gelidum warrants species status for Leuconostoc gelidum subsp. gasicomitatum.</title>
        <authorList>
            <person name="Johansson P."/>
            <person name="Sade E."/>
            <person name="Hultman J."/>
            <person name="Auvinen P."/>
            <person name="Bjorkroth J."/>
        </authorList>
    </citation>
    <scope>NUCLEOTIDE SEQUENCE</scope>
    <source>
        <strain evidence="1">C220d</strain>
    </source>
</reference>
<accession>A0AB35FY24</accession>
<gene>
    <name evidence="1" type="ORF">KII88_02910</name>
</gene>
<sequence length="233" mass="25620">MGQNSNKKQDTYIKAKSSKKQVTENLTDTFQEFAKKGHSVDEMYVTGDIKVNKNSELKPGIYDMEVTGGSGNIGAYRSQINAPFINYLGDSKGSSDNQGNSNSQGPSKIRLILFSDDVLKLRNISKVKFTAVSTFRTSNQLGQGEYVVGLDIPAGTYKLSTNVKFNPEFENLGWSVDILGKNEETKSQSYNSSTNDVVVKLNDGDIISTNNNYSGQTPGIKPDDEKLTFNKVK</sequence>
<name>A0AB35FY24_LEUGE</name>
<dbReference type="Proteomes" id="UP000727071">
    <property type="component" value="Unassembled WGS sequence"/>
</dbReference>
<dbReference type="EMBL" id="JAHBFV010000007">
    <property type="protein sequence ID" value="MBZ6015488.1"/>
    <property type="molecule type" value="Genomic_DNA"/>
</dbReference>